<sequence length="106" mass="12111">MQVAFTEILQSKGGAIKISEIYEGVYLRKFLESGLASPTGITIGSEQAHKEEKQMQKRRKTRIKCDAILIISNLFEFPLNKIYRKQKSCIHLTHFQGGCSIHSEKR</sequence>
<dbReference type="AlphaFoldDB" id="A0AAV4XEB3"/>
<name>A0AAV4XEB3_CAEEX</name>
<evidence type="ECO:0000313" key="1">
    <source>
        <dbReference type="EMBL" id="GIY92570.1"/>
    </source>
</evidence>
<comment type="caution">
    <text evidence="1">The sequence shown here is derived from an EMBL/GenBank/DDBJ whole genome shotgun (WGS) entry which is preliminary data.</text>
</comment>
<keyword evidence="2" id="KW-1185">Reference proteome</keyword>
<dbReference type="Proteomes" id="UP001054945">
    <property type="component" value="Unassembled WGS sequence"/>
</dbReference>
<accession>A0AAV4XEB3</accession>
<proteinExistence type="predicted"/>
<dbReference type="EMBL" id="BPLR01017556">
    <property type="protein sequence ID" value="GIY92570.1"/>
    <property type="molecule type" value="Genomic_DNA"/>
</dbReference>
<protein>
    <submittedName>
        <fullName evidence="1">Uncharacterized protein</fullName>
    </submittedName>
</protein>
<reference evidence="1 2" key="1">
    <citation type="submission" date="2021-06" db="EMBL/GenBank/DDBJ databases">
        <title>Caerostris extrusa draft genome.</title>
        <authorList>
            <person name="Kono N."/>
            <person name="Arakawa K."/>
        </authorList>
    </citation>
    <scope>NUCLEOTIDE SEQUENCE [LARGE SCALE GENOMIC DNA]</scope>
</reference>
<gene>
    <name evidence="1" type="ORF">CEXT_450061</name>
</gene>
<organism evidence="1 2">
    <name type="scientific">Caerostris extrusa</name>
    <name type="common">Bark spider</name>
    <name type="synonym">Caerostris bankana</name>
    <dbReference type="NCBI Taxonomy" id="172846"/>
    <lineage>
        <taxon>Eukaryota</taxon>
        <taxon>Metazoa</taxon>
        <taxon>Ecdysozoa</taxon>
        <taxon>Arthropoda</taxon>
        <taxon>Chelicerata</taxon>
        <taxon>Arachnida</taxon>
        <taxon>Araneae</taxon>
        <taxon>Araneomorphae</taxon>
        <taxon>Entelegynae</taxon>
        <taxon>Araneoidea</taxon>
        <taxon>Araneidae</taxon>
        <taxon>Caerostris</taxon>
    </lineage>
</organism>
<evidence type="ECO:0000313" key="2">
    <source>
        <dbReference type="Proteomes" id="UP001054945"/>
    </source>
</evidence>